<dbReference type="GO" id="GO:0019634">
    <property type="term" value="P:organic phosphonate metabolic process"/>
    <property type="evidence" value="ECO:0007669"/>
    <property type="project" value="InterPro"/>
</dbReference>
<dbReference type="InterPro" id="IPR008772">
    <property type="entry name" value="Phosphonate_metab_PhnH"/>
</dbReference>
<dbReference type="RefSeq" id="WP_085792765.1">
    <property type="nucleotide sequence ID" value="NZ_FWFK01000005.1"/>
</dbReference>
<evidence type="ECO:0000313" key="2">
    <source>
        <dbReference type="Proteomes" id="UP000193570"/>
    </source>
</evidence>
<accession>A0A1X6ZU92</accession>
<keyword evidence="2" id="KW-1185">Reference proteome</keyword>
<gene>
    <name evidence="1" type="primary">phnH</name>
    <name evidence="1" type="ORF">ROJ8625_03112</name>
</gene>
<sequence>MQAEALIGGFDDPARDAARAFRAALDALARPGTIRRIAGGRGPAPLSPAAATLLLVLCDGDTPLHLAGDHDRPELRDWVAFHLGAPLVGPAEASFAIGEWTALGPLGAYAIGTPEDPDRSATLIVECDRLVAEGARLTGPGIATENRLSLPEPEALATNADRFPLGVDLFLTCGDRVAGLPRSTRVEAG</sequence>
<dbReference type="GO" id="GO:0061693">
    <property type="term" value="F:alpha-D-ribose 1-methylphosphonate 5-triphosphate synthase activity"/>
    <property type="evidence" value="ECO:0007669"/>
    <property type="project" value="UniProtKB-EC"/>
</dbReference>
<organism evidence="1 2">
    <name type="scientific">Roseivivax jejudonensis</name>
    <dbReference type="NCBI Taxonomy" id="1529041"/>
    <lineage>
        <taxon>Bacteria</taxon>
        <taxon>Pseudomonadati</taxon>
        <taxon>Pseudomonadota</taxon>
        <taxon>Alphaproteobacteria</taxon>
        <taxon>Rhodobacterales</taxon>
        <taxon>Roseobacteraceae</taxon>
        <taxon>Roseivivax</taxon>
    </lineage>
</organism>
<dbReference type="EMBL" id="FWFK01000005">
    <property type="protein sequence ID" value="SLN61181.1"/>
    <property type="molecule type" value="Genomic_DNA"/>
</dbReference>
<dbReference type="Gene3D" id="3.40.50.11310">
    <property type="entry name" value="Bacterial phosphonate metabolism protein PhnH"/>
    <property type="match status" value="1"/>
</dbReference>
<name>A0A1X6ZU92_9RHOB</name>
<dbReference type="EC" id="2.7.8.37" evidence="1"/>
<dbReference type="SUPFAM" id="SSF159709">
    <property type="entry name" value="PhnH-like"/>
    <property type="match status" value="1"/>
</dbReference>
<dbReference type="PIRSF" id="PIRSF020680">
    <property type="entry name" value="PhnH"/>
    <property type="match status" value="1"/>
</dbReference>
<evidence type="ECO:0000313" key="1">
    <source>
        <dbReference type="EMBL" id="SLN61181.1"/>
    </source>
</evidence>
<dbReference type="AlphaFoldDB" id="A0A1X6ZU92"/>
<dbReference type="Proteomes" id="UP000193570">
    <property type="component" value="Unassembled WGS sequence"/>
</dbReference>
<dbReference type="InterPro" id="IPR038058">
    <property type="entry name" value="PhnH-like_sp"/>
</dbReference>
<proteinExistence type="predicted"/>
<dbReference type="Pfam" id="PF05845">
    <property type="entry name" value="PhnH"/>
    <property type="match status" value="1"/>
</dbReference>
<protein>
    <submittedName>
        <fullName evidence="1">Alpha-D-ribose 1-methylphosphonate 5-triphosphate synthase subunit PhnH</fullName>
        <ecNumber evidence="1">2.7.8.37</ecNumber>
    </submittedName>
</protein>
<dbReference type="OrthoDB" id="9814509at2"/>
<reference evidence="1 2" key="1">
    <citation type="submission" date="2017-03" db="EMBL/GenBank/DDBJ databases">
        <authorList>
            <person name="Afonso C.L."/>
            <person name="Miller P.J."/>
            <person name="Scott M.A."/>
            <person name="Spackman E."/>
            <person name="Goraichik I."/>
            <person name="Dimitrov K.M."/>
            <person name="Suarez D.L."/>
            <person name="Swayne D.E."/>
        </authorList>
    </citation>
    <scope>NUCLEOTIDE SEQUENCE [LARGE SCALE GENOMIC DNA]</scope>
    <source>
        <strain evidence="1 2">CECT 8625</strain>
    </source>
</reference>
<keyword evidence="1" id="KW-0808">Transferase</keyword>
<dbReference type="NCBIfam" id="TIGR03292">
    <property type="entry name" value="PhnH_redo"/>
    <property type="match status" value="1"/>
</dbReference>